<evidence type="ECO:0000313" key="2">
    <source>
        <dbReference type="EMBL" id="QGZ94918.1"/>
    </source>
</evidence>
<dbReference type="InterPro" id="IPR049382">
    <property type="entry name" value="FGGY_C_2"/>
</dbReference>
<dbReference type="KEGG" id="tsv:DSM104635_01753"/>
<dbReference type="GO" id="GO:0016301">
    <property type="term" value="F:kinase activity"/>
    <property type="evidence" value="ECO:0007669"/>
    <property type="project" value="UniProtKB-KW"/>
</dbReference>
<dbReference type="Pfam" id="PF21546">
    <property type="entry name" value="FGGY_C_2"/>
    <property type="match status" value="1"/>
</dbReference>
<dbReference type="EMBL" id="CP047045">
    <property type="protein sequence ID" value="QGZ94918.1"/>
    <property type="molecule type" value="Genomic_DNA"/>
</dbReference>
<dbReference type="InterPro" id="IPR043129">
    <property type="entry name" value="ATPase_NBD"/>
</dbReference>
<accession>A0A6I6MNI7</accession>
<name>A0A6I6MNI7_9CAUL</name>
<gene>
    <name evidence="2" type="ORF">DSM104635_01753</name>
</gene>
<keyword evidence="2" id="KW-0418">Kinase</keyword>
<evidence type="ECO:0000313" key="3">
    <source>
        <dbReference type="Proteomes" id="UP000431269"/>
    </source>
</evidence>
<keyword evidence="3" id="KW-1185">Reference proteome</keyword>
<dbReference type="AlphaFoldDB" id="A0A6I6MNI7"/>
<proteinExistence type="predicted"/>
<feature type="domain" description="Carbohydrate kinase FGGY C-terminal" evidence="1">
    <location>
        <begin position="251"/>
        <end position="438"/>
    </location>
</feature>
<reference evidence="3" key="1">
    <citation type="submission" date="2019-12" db="EMBL/GenBank/DDBJ databases">
        <title>Complete genome of Terracaulis silvestris 0127_4.</title>
        <authorList>
            <person name="Vieira S."/>
            <person name="Riedel T."/>
            <person name="Sproer C."/>
            <person name="Pascual J."/>
            <person name="Boedeker C."/>
            <person name="Overmann J."/>
        </authorList>
    </citation>
    <scope>NUCLEOTIDE SEQUENCE [LARGE SCALE GENOMIC DNA]</scope>
    <source>
        <strain evidence="3">0127_4</strain>
    </source>
</reference>
<organism evidence="2 3">
    <name type="scientific">Terricaulis silvestris</name>
    <dbReference type="NCBI Taxonomy" id="2686094"/>
    <lineage>
        <taxon>Bacteria</taxon>
        <taxon>Pseudomonadati</taxon>
        <taxon>Pseudomonadota</taxon>
        <taxon>Alphaproteobacteria</taxon>
        <taxon>Caulobacterales</taxon>
        <taxon>Caulobacteraceae</taxon>
        <taxon>Terricaulis</taxon>
    </lineage>
</organism>
<dbReference type="Proteomes" id="UP000431269">
    <property type="component" value="Chromosome"/>
</dbReference>
<dbReference type="Gene3D" id="3.30.420.40">
    <property type="match status" value="3"/>
</dbReference>
<dbReference type="RefSeq" id="WP_158765818.1">
    <property type="nucleotide sequence ID" value="NZ_CP047045.1"/>
</dbReference>
<dbReference type="CDD" id="cd07772">
    <property type="entry name" value="ASKHA_NBD_FGGY_NaCK-like"/>
    <property type="match status" value="1"/>
</dbReference>
<dbReference type="SUPFAM" id="SSF53067">
    <property type="entry name" value="Actin-like ATPase domain"/>
    <property type="match status" value="1"/>
</dbReference>
<sequence>MAGDCVLVLDVGKSNTKLTLWTAAGRRLAGRVRPNSSVRAPTHAALDVEGIESWLEGSLAELSEIADVGFIVPVAHGAAAALLDGDQLALPPACYEEFPPPPLYAEYDALRDPFVDTGSPRFPEGLNLGAQLYRLETLAPQIWPSAGVLVTYPQYWAWRLSGIASTEVTSLGCHSDLWRPFERRFSNLAVKRGWAERFAPLRDAREILGPITREWAHRTGLPSDCQVLCGVHDSNAAFHGARAHSELAGRDVTVISTGTWFVAMRAPAPESPFDPGRLCPERDTLLNVDIDGNPAPSARFMGGREVEFLVGGDDSPLRAPDFVRDVAPKAICDVLVSGSMIAPTFARGVGPFPKREGRWEGPELKGAARRAAVGLYLALVADASLSLIGACDAIVVEGRFAEDASFIGMLASLRSDADVYITTSNDALAFGAQRLVNDALTPPEALKKASPLPYEVGAYASRWKHALVGGRERA</sequence>
<keyword evidence="2" id="KW-0808">Transferase</keyword>
<evidence type="ECO:0000259" key="1">
    <source>
        <dbReference type="Pfam" id="PF21546"/>
    </source>
</evidence>
<protein>
    <submittedName>
        <fullName evidence="2">L-fuculokinase</fullName>
    </submittedName>
</protein>